<keyword evidence="5 7" id="KW-0378">Hydrolase</keyword>
<evidence type="ECO:0000313" key="10">
    <source>
        <dbReference type="Proteomes" id="UP000316921"/>
    </source>
</evidence>
<dbReference type="PANTHER" id="PTHR43390:SF1">
    <property type="entry name" value="CHLOROPLAST PROCESSING PEPTIDASE"/>
    <property type="match status" value="1"/>
</dbReference>
<evidence type="ECO:0000256" key="7">
    <source>
        <dbReference type="RuleBase" id="RU362042"/>
    </source>
</evidence>
<keyword evidence="7" id="KW-1133">Transmembrane helix</keyword>
<dbReference type="Gene3D" id="2.10.109.10">
    <property type="entry name" value="Umud Fragment, subunit A"/>
    <property type="match status" value="1"/>
</dbReference>
<feature type="active site" evidence="6">
    <location>
        <position position="49"/>
    </location>
</feature>
<dbReference type="InterPro" id="IPR019533">
    <property type="entry name" value="Peptidase_S26"/>
</dbReference>
<evidence type="ECO:0000256" key="2">
    <source>
        <dbReference type="ARBA" id="ARBA00009370"/>
    </source>
</evidence>
<dbReference type="PROSITE" id="PS00760">
    <property type="entry name" value="SPASE_I_2"/>
    <property type="match status" value="1"/>
</dbReference>
<dbReference type="InterPro" id="IPR019757">
    <property type="entry name" value="Pept_S26A_signal_pept_1_Lys-AS"/>
</dbReference>
<accession>A0A518BKV8</accession>
<feature type="active site" evidence="6">
    <location>
        <position position="92"/>
    </location>
</feature>
<dbReference type="GO" id="GO:0009003">
    <property type="term" value="F:signal peptidase activity"/>
    <property type="evidence" value="ECO:0007669"/>
    <property type="project" value="UniProtKB-EC"/>
</dbReference>
<keyword evidence="7" id="KW-0645">Protease</keyword>
<dbReference type="Pfam" id="PF10502">
    <property type="entry name" value="Peptidase_S26"/>
    <property type="match status" value="1"/>
</dbReference>
<evidence type="ECO:0000313" key="9">
    <source>
        <dbReference type="EMBL" id="QDU67602.1"/>
    </source>
</evidence>
<feature type="domain" description="Peptidase S26" evidence="8">
    <location>
        <begin position="27"/>
        <end position="172"/>
    </location>
</feature>
<dbReference type="SUPFAM" id="SSF51306">
    <property type="entry name" value="LexA/Signal peptidase"/>
    <property type="match status" value="1"/>
</dbReference>
<gene>
    <name evidence="9" type="primary">spsB</name>
    <name evidence="9" type="ORF">Pla133_26900</name>
</gene>
<dbReference type="RefSeq" id="WP_145065921.1">
    <property type="nucleotide sequence ID" value="NZ_CP036287.1"/>
</dbReference>
<dbReference type="AlphaFoldDB" id="A0A518BKV8"/>
<dbReference type="PROSITE" id="PS00761">
    <property type="entry name" value="SPASE_I_3"/>
    <property type="match status" value="1"/>
</dbReference>
<dbReference type="PRINTS" id="PR00727">
    <property type="entry name" value="LEADERPTASE"/>
</dbReference>
<comment type="catalytic activity">
    <reaction evidence="1 7">
        <text>Cleavage of hydrophobic, N-terminal signal or leader sequences from secreted and periplasmic proteins.</text>
        <dbReference type="EC" id="3.4.21.89"/>
    </reaction>
</comment>
<evidence type="ECO:0000259" key="8">
    <source>
        <dbReference type="Pfam" id="PF10502"/>
    </source>
</evidence>
<evidence type="ECO:0000256" key="4">
    <source>
        <dbReference type="ARBA" id="ARBA00019232"/>
    </source>
</evidence>
<sequence length="181" mass="20125">MVRAWRSRPIPRLLLSRRARSLRDGLFVSVAGMLAYTLLFNLSVVRGASMQPGIHDGDRILVEPWSFVFGHVNRGDIVVLRSPVDPQLDYIKRVVGLPGERVVVGPAGVFVDGSRLEEPYAVTDRDDRVVSTVVDPGHVFVMGDNRPHSADSRDFGLVPVQDLRGRVELRVWPPARIGILD</sequence>
<feature type="transmembrane region" description="Helical" evidence="7">
    <location>
        <begin position="21"/>
        <end position="42"/>
    </location>
</feature>
<dbReference type="EC" id="3.4.21.89" evidence="3 7"/>
<dbReference type="NCBIfam" id="TIGR02227">
    <property type="entry name" value="sigpep_I_bact"/>
    <property type="match status" value="1"/>
</dbReference>
<evidence type="ECO:0000256" key="3">
    <source>
        <dbReference type="ARBA" id="ARBA00013208"/>
    </source>
</evidence>
<dbReference type="CDD" id="cd06530">
    <property type="entry name" value="S26_SPase_I"/>
    <property type="match status" value="1"/>
</dbReference>
<dbReference type="Proteomes" id="UP000316921">
    <property type="component" value="Chromosome"/>
</dbReference>
<evidence type="ECO:0000256" key="1">
    <source>
        <dbReference type="ARBA" id="ARBA00000677"/>
    </source>
</evidence>
<organism evidence="9 10">
    <name type="scientific">Engelhardtia mirabilis</name>
    <dbReference type="NCBI Taxonomy" id="2528011"/>
    <lineage>
        <taxon>Bacteria</taxon>
        <taxon>Pseudomonadati</taxon>
        <taxon>Planctomycetota</taxon>
        <taxon>Planctomycetia</taxon>
        <taxon>Planctomycetia incertae sedis</taxon>
        <taxon>Engelhardtia</taxon>
    </lineage>
</organism>
<keyword evidence="10" id="KW-1185">Reference proteome</keyword>
<comment type="similarity">
    <text evidence="2 7">Belongs to the peptidase S26 family.</text>
</comment>
<dbReference type="KEGG" id="pbap:Pla133_26900"/>
<dbReference type="GO" id="GO:0006465">
    <property type="term" value="P:signal peptide processing"/>
    <property type="evidence" value="ECO:0007669"/>
    <property type="project" value="InterPro"/>
</dbReference>
<dbReference type="PANTHER" id="PTHR43390">
    <property type="entry name" value="SIGNAL PEPTIDASE I"/>
    <property type="match status" value="1"/>
</dbReference>
<dbReference type="InterPro" id="IPR000223">
    <property type="entry name" value="Pept_S26A_signal_pept_1"/>
</dbReference>
<dbReference type="EMBL" id="CP036287">
    <property type="protein sequence ID" value="QDU67602.1"/>
    <property type="molecule type" value="Genomic_DNA"/>
</dbReference>
<proteinExistence type="inferred from homology"/>
<dbReference type="GO" id="GO:0004252">
    <property type="term" value="F:serine-type endopeptidase activity"/>
    <property type="evidence" value="ECO:0007669"/>
    <property type="project" value="InterPro"/>
</dbReference>
<dbReference type="GO" id="GO:0016020">
    <property type="term" value="C:membrane"/>
    <property type="evidence" value="ECO:0007669"/>
    <property type="project" value="UniProtKB-SubCell"/>
</dbReference>
<keyword evidence="7" id="KW-0472">Membrane</keyword>
<dbReference type="InterPro" id="IPR036286">
    <property type="entry name" value="LexA/Signal_pep-like_sf"/>
</dbReference>
<evidence type="ECO:0000256" key="6">
    <source>
        <dbReference type="PIRSR" id="PIRSR600223-1"/>
    </source>
</evidence>
<keyword evidence="7" id="KW-0812">Transmembrane</keyword>
<comment type="subcellular location">
    <subcellularLocation>
        <location evidence="7">Membrane</location>
        <topology evidence="7">Single-pass type II membrane protein</topology>
    </subcellularLocation>
</comment>
<protein>
    <recommendedName>
        <fullName evidence="4 7">Signal peptidase I</fullName>
        <ecNumber evidence="3 7">3.4.21.89</ecNumber>
    </recommendedName>
</protein>
<name>A0A518BKV8_9BACT</name>
<reference evidence="9 10" key="1">
    <citation type="submission" date="2019-02" db="EMBL/GenBank/DDBJ databases">
        <title>Deep-cultivation of Planctomycetes and their phenomic and genomic characterization uncovers novel biology.</title>
        <authorList>
            <person name="Wiegand S."/>
            <person name="Jogler M."/>
            <person name="Boedeker C."/>
            <person name="Pinto D."/>
            <person name="Vollmers J."/>
            <person name="Rivas-Marin E."/>
            <person name="Kohn T."/>
            <person name="Peeters S.H."/>
            <person name="Heuer A."/>
            <person name="Rast P."/>
            <person name="Oberbeckmann S."/>
            <person name="Bunk B."/>
            <person name="Jeske O."/>
            <person name="Meyerdierks A."/>
            <person name="Storesund J.E."/>
            <person name="Kallscheuer N."/>
            <person name="Luecker S."/>
            <person name="Lage O.M."/>
            <person name="Pohl T."/>
            <person name="Merkel B.J."/>
            <person name="Hornburger P."/>
            <person name="Mueller R.-W."/>
            <person name="Bruemmer F."/>
            <person name="Labrenz M."/>
            <person name="Spormann A.M."/>
            <person name="Op den Camp H."/>
            <person name="Overmann J."/>
            <person name="Amann R."/>
            <person name="Jetten M.S.M."/>
            <person name="Mascher T."/>
            <person name="Medema M.H."/>
            <person name="Devos D.P."/>
            <person name="Kaster A.-K."/>
            <person name="Ovreas L."/>
            <person name="Rohde M."/>
            <person name="Galperin M.Y."/>
            <person name="Jogler C."/>
        </authorList>
    </citation>
    <scope>NUCLEOTIDE SEQUENCE [LARGE SCALE GENOMIC DNA]</scope>
    <source>
        <strain evidence="9 10">Pla133</strain>
    </source>
</reference>
<evidence type="ECO:0000256" key="5">
    <source>
        <dbReference type="ARBA" id="ARBA00022801"/>
    </source>
</evidence>
<dbReference type="InterPro" id="IPR019758">
    <property type="entry name" value="Pept_S26A_signal_pept_1_CS"/>
</dbReference>